<dbReference type="InterPro" id="IPR000182">
    <property type="entry name" value="GNAT_dom"/>
</dbReference>
<name>A0A941HXS2_9MICO</name>
<dbReference type="AlphaFoldDB" id="A0A941HXS2"/>
<keyword evidence="3" id="KW-1185">Reference proteome</keyword>
<dbReference type="SUPFAM" id="SSF55729">
    <property type="entry name" value="Acyl-CoA N-acyltransferases (Nat)"/>
    <property type="match status" value="1"/>
</dbReference>
<dbReference type="EMBL" id="JAGSNF010000003">
    <property type="protein sequence ID" value="MBR7742148.1"/>
    <property type="molecule type" value="Genomic_DNA"/>
</dbReference>
<gene>
    <name evidence="2" type="ORF">KC207_02425</name>
</gene>
<protein>
    <recommendedName>
        <fullName evidence="1">N-acetyltransferase domain-containing protein</fullName>
    </recommendedName>
</protein>
<reference evidence="2" key="1">
    <citation type="submission" date="2021-04" db="EMBL/GenBank/DDBJ databases">
        <title>Phycicoccus avicenniae sp. nov., a novel endophytic actinomycetes isolated from branch of Avicennia mariana.</title>
        <authorList>
            <person name="Tuo L."/>
        </authorList>
    </citation>
    <scope>NUCLEOTIDE SEQUENCE</scope>
    <source>
        <strain evidence="2">BSK3Z-2</strain>
    </source>
</reference>
<dbReference type="GO" id="GO:0016747">
    <property type="term" value="F:acyltransferase activity, transferring groups other than amino-acyl groups"/>
    <property type="evidence" value="ECO:0007669"/>
    <property type="project" value="InterPro"/>
</dbReference>
<evidence type="ECO:0000313" key="2">
    <source>
        <dbReference type="EMBL" id="MBR7742148.1"/>
    </source>
</evidence>
<dbReference type="Gene3D" id="3.40.630.30">
    <property type="match status" value="1"/>
</dbReference>
<dbReference type="PROSITE" id="PS51186">
    <property type="entry name" value="GNAT"/>
    <property type="match status" value="1"/>
</dbReference>
<dbReference type="InterPro" id="IPR016181">
    <property type="entry name" value="Acyl_CoA_acyltransferase"/>
</dbReference>
<proteinExistence type="predicted"/>
<accession>A0A941HXS2</accession>
<sequence length="197" mass="22126">MPPPTPRYEALTTYRRDLEDLPPTAGSPFELVRGTAETLEAFHAANPKGLRPRKLEVLRSRLGTDEQTWLVRDGDGQWVGWCHTVRGSGPNSRIGHTLRLRPDEVFLFDDRTLVAHQRRGVHRFTILARMEMARRDGMTGAVTTISDSNGPSRASYGRLGFTRRSRLLHVPRLGRTVEVPAASRLLRGVAGGRRGRR</sequence>
<comment type="caution">
    <text evidence="2">The sequence shown here is derived from an EMBL/GenBank/DDBJ whole genome shotgun (WGS) entry which is preliminary data.</text>
</comment>
<evidence type="ECO:0000259" key="1">
    <source>
        <dbReference type="PROSITE" id="PS51186"/>
    </source>
</evidence>
<dbReference type="Proteomes" id="UP000677016">
    <property type="component" value="Unassembled WGS sequence"/>
</dbReference>
<organism evidence="2 3">
    <name type="scientific">Phycicoccus avicenniae</name>
    <dbReference type="NCBI Taxonomy" id="2828860"/>
    <lineage>
        <taxon>Bacteria</taxon>
        <taxon>Bacillati</taxon>
        <taxon>Actinomycetota</taxon>
        <taxon>Actinomycetes</taxon>
        <taxon>Micrococcales</taxon>
        <taxon>Intrasporangiaceae</taxon>
        <taxon>Phycicoccus</taxon>
    </lineage>
</organism>
<feature type="domain" description="N-acetyltransferase" evidence="1">
    <location>
        <begin position="29"/>
        <end position="178"/>
    </location>
</feature>
<evidence type="ECO:0000313" key="3">
    <source>
        <dbReference type="Proteomes" id="UP000677016"/>
    </source>
</evidence>
<dbReference type="RefSeq" id="WP_211601312.1">
    <property type="nucleotide sequence ID" value="NZ_JAGSNF010000003.1"/>
</dbReference>